<evidence type="ECO:0000313" key="3">
    <source>
        <dbReference type="Proteomes" id="UP000198727"/>
    </source>
</evidence>
<evidence type="ECO:0008006" key="4">
    <source>
        <dbReference type="Google" id="ProtNLM"/>
    </source>
</evidence>
<proteinExistence type="predicted"/>
<evidence type="ECO:0000313" key="2">
    <source>
        <dbReference type="EMBL" id="SFO99534.1"/>
    </source>
</evidence>
<dbReference type="InterPro" id="IPR021401">
    <property type="entry name" value="DUF3040"/>
</dbReference>
<gene>
    <name evidence="2" type="ORF">SAMN05421810_101627</name>
</gene>
<accession>A0A1I5LQ82</accession>
<dbReference type="Proteomes" id="UP000198727">
    <property type="component" value="Unassembled WGS sequence"/>
</dbReference>
<protein>
    <recommendedName>
        <fullName evidence="4">DUF3040 domain-containing protein</fullName>
    </recommendedName>
</protein>
<keyword evidence="1" id="KW-0812">Transmembrane</keyword>
<keyword evidence="3" id="KW-1185">Reference proteome</keyword>
<keyword evidence="1" id="KW-0472">Membrane</keyword>
<dbReference type="EMBL" id="FOWW01000001">
    <property type="protein sequence ID" value="SFO99534.1"/>
    <property type="molecule type" value="Genomic_DNA"/>
</dbReference>
<reference evidence="3" key="1">
    <citation type="submission" date="2016-10" db="EMBL/GenBank/DDBJ databases">
        <authorList>
            <person name="Varghese N."/>
            <person name="Submissions S."/>
        </authorList>
    </citation>
    <scope>NUCLEOTIDE SEQUENCE [LARGE SCALE GENOMIC DNA]</scope>
    <source>
        <strain evidence="3">CGMCC 4.5579</strain>
    </source>
</reference>
<organism evidence="2 3">
    <name type="scientific">Amycolatopsis arida</name>
    <dbReference type="NCBI Taxonomy" id="587909"/>
    <lineage>
        <taxon>Bacteria</taxon>
        <taxon>Bacillati</taxon>
        <taxon>Actinomycetota</taxon>
        <taxon>Actinomycetes</taxon>
        <taxon>Pseudonocardiales</taxon>
        <taxon>Pseudonocardiaceae</taxon>
        <taxon>Amycolatopsis</taxon>
    </lineage>
</organism>
<dbReference type="Pfam" id="PF11239">
    <property type="entry name" value="DUF3040"/>
    <property type="match status" value="1"/>
</dbReference>
<sequence>MFSQHEERELKKIEQWFEADDPELAKALGEGALPGGARRARAIRLTMTVLAPAVVLLGVLTLNFFLVFVGIVGLVGAACLHLSDEDRTPGPHGGGHWIPPH</sequence>
<keyword evidence="1" id="KW-1133">Transmembrane helix</keyword>
<feature type="transmembrane region" description="Helical" evidence="1">
    <location>
        <begin position="49"/>
        <end position="75"/>
    </location>
</feature>
<dbReference type="STRING" id="587909.SAMN05421810_101627"/>
<dbReference type="RefSeq" id="WP_092527552.1">
    <property type="nucleotide sequence ID" value="NZ_FOWW01000001.1"/>
</dbReference>
<name>A0A1I5LQ82_9PSEU</name>
<evidence type="ECO:0000256" key="1">
    <source>
        <dbReference type="SAM" id="Phobius"/>
    </source>
</evidence>
<dbReference type="AlphaFoldDB" id="A0A1I5LQ82"/>